<dbReference type="AlphaFoldDB" id="A0AAW0A2M6"/>
<sequence length="106" mass="11313">MFRPATAWLATGWKTFFQTGYSCRLSLYVTTSGAPIDSSAPYVPSAASVSTLFTTATPVRPSSGTAGVPKAKRGRRAEFVEGSSGGKDKAQEKQLRRSQRKGSHSP</sequence>
<accession>A0AAW0A2M6</accession>
<feature type="compositionally biased region" description="Polar residues" evidence="1">
    <location>
        <begin position="56"/>
        <end position="65"/>
    </location>
</feature>
<dbReference type="EMBL" id="JAWWNJ010000092">
    <property type="protein sequence ID" value="KAK6997351.1"/>
    <property type="molecule type" value="Genomic_DNA"/>
</dbReference>
<feature type="compositionally biased region" description="Basic and acidic residues" evidence="1">
    <location>
        <begin position="86"/>
        <end position="95"/>
    </location>
</feature>
<organism evidence="2 3">
    <name type="scientific">Favolaschia claudopus</name>
    <dbReference type="NCBI Taxonomy" id="2862362"/>
    <lineage>
        <taxon>Eukaryota</taxon>
        <taxon>Fungi</taxon>
        <taxon>Dikarya</taxon>
        <taxon>Basidiomycota</taxon>
        <taxon>Agaricomycotina</taxon>
        <taxon>Agaricomycetes</taxon>
        <taxon>Agaricomycetidae</taxon>
        <taxon>Agaricales</taxon>
        <taxon>Marasmiineae</taxon>
        <taxon>Mycenaceae</taxon>
        <taxon>Favolaschia</taxon>
    </lineage>
</organism>
<name>A0AAW0A2M6_9AGAR</name>
<evidence type="ECO:0000256" key="1">
    <source>
        <dbReference type="SAM" id="MobiDB-lite"/>
    </source>
</evidence>
<feature type="compositionally biased region" description="Basic residues" evidence="1">
    <location>
        <begin position="96"/>
        <end position="106"/>
    </location>
</feature>
<gene>
    <name evidence="2" type="ORF">R3P38DRAFT_3220386</name>
</gene>
<comment type="caution">
    <text evidence="2">The sequence shown here is derived from an EMBL/GenBank/DDBJ whole genome shotgun (WGS) entry which is preliminary data.</text>
</comment>
<evidence type="ECO:0000313" key="2">
    <source>
        <dbReference type="EMBL" id="KAK6997351.1"/>
    </source>
</evidence>
<reference evidence="2 3" key="1">
    <citation type="journal article" date="2024" name="J Genomics">
        <title>Draft genome sequencing and assembly of Favolaschia claudopus CIRM-BRFM 2984 isolated from oak limbs.</title>
        <authorList>
            <person name="Navarro D."/>
            <person name="Drula E."/>
            <person name="Chaduli D."/>
            <person name="Cazenave R."/>
            <person name="Ahrendt S."/>
            <person name="Wang J."/>
            <person name="Lipzen A."/>
            <person name="Daum C."/>
            <person name="Barry K."/>
            <person name="Grigoriev I.V."/>
            <person name="Favel A."/>
            <person name="Rosso M.N."/>
            <person name="Martin F."/>
        </authorList>
    </citation>
    <scope>NUCLEOTIDE SEQUENCE [LARGE SCALE GENOMIC DNA]</scope>
    <source>
        <strain evidence="2 3">CIRM-BRFM 2984</strain>
    </source>
</reference>
<protein>
    <submittedName>
        <fullName evidence="2">Uncharacterized protein</fullName>
    </submittedName>
</protein>
<dbReference type="Proteomes" id="UP001362999">
    <property type="component" value="Unassembled WGS sequence"/>
</dbReference>
<proteinExistence type="predicted"/>
<feature type="region of interest" description="Disordered" evidence="1">
    <location>
        <begin position="56"/>
        <end position="106"/>
    </location>
</feature>
<keyword evidence="3" id="KW-1185">Reference proteome</keyword>
<evidence type="ECO:0000313" key="3">
    <source>
        <dbReference type="Proteomes" id="UP001362999"/>
    </source>
</evidence>